<sequence length="525" mass="59809">MKLLEANHLKVFIKDRLIIDVEHLQLHSKDRIGIVGKNGSGKTTLLEVLAEKRKPDSGDIHLFTSPVLLPQIKKTDTTKSGGEVTQEYIKEAMLQNPELLLADEPTTNLDTSHVEWLEKLLRHWQGAFIIVSHDRAFLDALCTTIWEVSDGKVKEYKGNYSDYVQQKELERLEHERDYEKYIQKKRQLENALEEKMKRADRATKKPKNVSLSEASITGAKPYFAKKQKKMQKTAKSIETRLEKLETVEKLKEQTPIKMVLPNERSFKNKIIIRAENIEGAFGFRKLWSKKSFHIKGGDKVAIIGANGAGKTTLLKKLIHGSDGITLSPSAKLGYFSQNLDVLDLNQSILENVKSTSVQDESFVRTVLARLHFYRDDVYKLAGVLSGGERVKVALAKSFVSNMNTFILDEPTNYLDIDAVEALETLLAEFEGTVIFVSHDRRFISKVAQRIFELKDGSLLIYDGNYDSYKNDTPRNSRDTSEDQLLVLGTKISEILSRLSIEPSPELDAEFQKLLREKRELENKKK</sequence>
<keyword evidence="3" id="KW-0067">ATP-binding</keyword>
<dbReference type="InterPro" id="IPR003593">
    <property type="entry name" value="AAA+_ATPase"/>
</dbReference>
<protein>
    <submittedName>
        <fullName evidence="6">ABC-F type ribosomal protection protein</fullName>
    </submittedName>
</protein>
<name>A0A7V7RJ67_9BACI</name>
<dbReference type="InterPro" id="IPR050611">
    <property type="entry name" value="ABCF"/>
</dbReference>
<dbReference type="Proteomes" id="UP000441354">
    <property type="component" value="Unassembled WGS sequence"/>
</dbReference>
<keyword evidence="1" id="KW-0677">Repeat</keyword>
<dbReference type="InterPro" id="IPR017871">
    <property type="entry name" value="ABC_transporter-like_CS"/>
</dbReference>
<keyword evidence="2" id="KW-0547">Nucleotide-binding</keyword>
<comment type="caution">
    <text evidence="6">The sequence shown here is derived from an EMBL/GenBank/DDBJ whole genome shotgun (WGS) entry which is preliminary data.</text>
</comment>
<keyword evidence="4" id="KW-0175">Coiled coil</keyword>
<feature type="domain" description="ABC transporter" evidence="5">
    <location>
        <begin position="272"/>
        <end position="480"/>
    </location>
</feature>
<dbReference type="InterPro" id="IPR032781">
    <property type="entry name" value="ABC_tran_Xtn"/>
</dbReference>
<dbReference type="Pfam" id="PF00005">
    <property type="entry name" value="ABC_tran"/>
    <property type="match status" value="2"/>
</dbReference>
<dbReference type="PROSITE" id="PS50893">
    <property type="entry name" value="ABC_TRANSPORTER_2"/>
    <property type="match status" value="1"/>
</dbReference>
<dbReference type="PANTHER" id="PTHR19211:SF100">
    <property type="entry name" value="RIBOSOME PROTECTION PROTEIN VMLR"/>
    <property type="match status" value="1"/>
</dbReference>
<dbReference type="Pfam" id="PF12848">
    <property type="entry name" value="ABC_tran_Xtn"/>
    <property type="match status" value="1"/>
</dbReference>
<feature type="coiled-coil region" evidence="4">
    <location>
        <begin position="164"/>
        <end position="247"/>
    </location>
</feature>
<dbReference type="Gene3D" id="3.40.50.300">
    <property type="entry name" value="P-loop containing nucleotide triphosphate hydrolases"/>
    <property type="match status" value="3"/>
</dbReference>
<evidence type="ECO:0000256" key="4">
    <source>
        <dbReference type="SAM" id="Coils"/>
    </source>
</evidence>
<keyword evidence="7" id="KW-1185">Reference proteome</keyword>
<dbReference type="EMBL" id="WBOT01000007">
    <property type="protein sequence ID" value="KAB2330625.1"/>
    <property type="molecule type" value="Genomic_DNA"/>
</dbReference>
<organism evidence="6 7">
    <name type="scientific">Bacillus mesophilum</name>
    <dbReference type="NCBI Taxonomy" id="1071718"/>
    <lineage>
        <taxon>Bacteria</taxon>
        <taxon>Bacillati</taxon>
        <taxon>Bacillota</taxon>
        <taxon>Bacilli</taxon>
        <taxon>Bacillales</taxon>
        <taxon>Bacillaceae</taxon>
        <taxon>Bacillus</taxon>
    </lineage>
</organism>
<dbReference type="SMART" id="SM00382">
    <property type="entry name" value="AAA"/>
    <property type="match status" value="2"/>
</dbReference>
<evidence type="ECO:0000256" key="2">
    <source>
        <dbReference type="ARBA" id="ARBA00022741"/>
    </source>
</evidence>
<gene>
    <name evidence="6" type="primary">abc-f</name>
    <name evidence="6" type="ORF">F7732_18425</name>
</gene>
<accession>A0A7V7RJ67</accession>
<evidence type="ECO:0000256" key="3">
    <source>
        <dbReference type="ARBA" id="ARBA00022840"/>
    </source>
</evidence>
<dbReference type="NCBIfam" id="NF000170">
    <property type="entry name" value="ABCF_Vga_all"/>
    <property type="match status" value="1"/>
</dbReference>
<dbReference type="InterPro" id="IPR003439">
    <property type="entry name" value="ABC_transporter-like_ATP-bd"/>
</dbReference>
<dbReference type="PANTHER" id="PTHR19211">
    <property type="entry name" value="ATP-BINDING TRANSPORT PROTEIN-RELATED"/>
    <property type="match status" value="1"/>
</dbReference>
<dbReference type="CDD" id="cd03221">
    <property type="entry name" value="ABCF_EF-3"/>
    <property type="match status" value="2"/>
</dbReference>
<dbReference type="NCBIfam" id="NF000355">
    <property type="entry name" value="ribo_prot_ABC_F"/>
    <property type="match status" value="1"/>
</dbReference>
<dbReference type="PROSITE" id="PS00211">
    <property type="entry name" value="ABC_TRANSPORTER_1"/>
    <property type="match status" value="1"/>
</dbReference>
<reference evidence="6 7" key="1">
    <citation type="journal article" date="2014" name="Arch. Microbiol.">
        <title>Bacillus mesophilum sp. nov., strain IITR-54T, a novel 4-chlorobiphenyl dechlorinating bacterium.</title>
        <authorList>
            <person name="Manickam N."/>
            <person name="Singh N.K."/>
            <person name="Bajaj A."/>
            <person name="Kumar R.M."/>
            <person name="Kaur G."/>
            <person name="Kaur N."/>
            <person name="Bala M."/>
            <person name="Kumar A."/>
            <person name="Mayilraj S."/>
        </authorList>
    </citation>
    <scope>NUCLEOTIDE SEQUENCE [LARGE SCALE GENOMIC DNA]</scope>
    <source>
        <strain evidence="6 7">IITR-54</strain>
    </source>
</reference>
<dbReference type="RefSeq" id="WP_151575555.1">
    <property type="nucleotide sequence ID" value="NZ_WBOT01000007.1"/>
</dbReference>
<dbReference type="GO" id="GO:0016887">
    <property type="term" value="F:ATP hydrolysis activity"/>
    <property type="evidence" value="ECO:0007669"/>
    <property type="project" value="InterPro"/>
</dbReference>
<evidence type="ECO:0000313" key="6">
    <source>
        <dbReference type="EMBL" id="KAB2330625.1"/>
    </source>
</evidence>
<proteinExistence type="predicted"/>
<dbReference type="OrthoDB" id="9760950at2"/>
<evidence type="ECO:0000313" key="7">
    <source>
        <dbReference type="Proteomes" id="UP000441354"/>
    </source>
</evidence>
<dbReference type="InterPro" id="IPR027417">
    <property type="entry name" value="P-loop_NTPase"/>
</dbReference>
<dbReference type="AlphaFoldDB" id="A0A7V7RJ67"/>
<evidence type="ECO:0000256" key="1">
    <source>
        <dbReference type="ARBA" id="ARBA00022737"/>
    </source>
</evidence>
<evidence type="ECO:0000259" key="5">
    <source>
        <dbReference type="PROSITE" id="PS50893"/>
    </source>
</evidence>
<dbReference type="GO" id="GO:0005524">
    <property type="term" value="F:ATP binding"/>
    <property type="evidence" value="ECO:0007669"/>
    <property type="project" value="UniProtKB-KW"/>
</dbReference>
<dbReference type="SUPFAM" id="SSF52540">
    <property type="entry name" value="P-loop containing nucleoside triphosphate hydrolases"/>
    <property type="match status" value="2"/>
</dbReference>